<reference evidence="9" key="1">
    <citation type="submission" date="2022-08" db="EMBL/GenBank/DDBJ databases">
        <authorList>
            <person name="Marques A."/>
        </authorList>
    </citation>
    <scope>NUCLEOTIDE SEQUENCE</scope>
    <source>
        <strain evidence="9">RhyPub2mFocal</strain>
        <tissue evidence="9">Leaves</tissue>
    </source>
</reference>
<dbReference type="SUPFAM" id="SSF46689">
    <property type="entry name" value="Homeodomain-like"/>
    <property type="match status" value="1"/>
</dbReference>
<dbReference type="InterPro" id="IPR001005">
    <property type="entry name" value="SANT/Myb"/>
</dbReference>
<dbReference type="InterPro" id="IPR052844">
    <property type="entry name" value="Leaf_Dev_Regulator"/>
</dbReference>
<proteinExistence type="predicted"/>
<evidence type="ECO:0000256" key="4">
    <source>
        <dbReference type="ARBA" id="ARBA00023125"/>
    </source>
</evidence>
<dbReference type="GO" id="GO:0003677">
    <property type="term" value="F:DNA binding"/>
    <property type="evidence" value="ECO:0007669"/>
    <property type="project" value="UniProtKB-KW"/>
</dbReference>
<evidence type="ECO:0000256" key="6">
    <source>
        <dbReference type="ARBA" id="ARBA00023242"/>
    </source>
</evidence>
<evidence type="ECO:0000256" key="3">
    <source>
        <dbReference type="ARBA" id="ARBA00023015"/>
    </source>
</evidence>
<evidence type="ECO:0000256" key="5">
    <source>
        <dbReference type="ARBA" id="ARBA00023163"/>
    </source>
</evidence>
<dbReference type="Gene3D" id="1.10.10.60">
    <property type="entry name" value="Homeodomain-like"/>
    <property type="match status" value="2"/>
</dbReference>
<dbReference type="PANTHER" id="PTHR47214">
    <property type="entry name" value="PROTEIN ROUGH SHEATH 2 HOMOLOG"/>
    <property type="match status" value="1"/>
</dbReference>
<name>A0AAV8CMX2_9POAL</name>
<dbReference type="CDD" id="cd00167">
    <property type="entry name" value="SANT"/>
    <property type="match status" value="2"/>
</dbReference>
<comment type="caution">
    <text evidence="9">The sequence shown here is derived from an EMBL/GenBank/DDBJ whole genome shotgun (WGS) entry which is preliminary data.</text>
</comment>
<dbReference type="FunFam" id="1.10.10.60:FF:000449">
    <property type="entry name" value="MYB-related transcription factor"/>
    <property type="match status" value="1"/>
</dbReference>
<keyword evidence="10" id="KW-1185">Reference proteome</keyword>
<organism evidence="9 10">
    <name type="scientific">Rhynchospora pubera</name>
    <dbReference type="NCBI Taxonomy" id="906938"/>
    <lineage>
        <taxon>Eukaryota</taxon>
        <taxon>Viridiplantae</taxon>
        <taxon>Streptophyta</taxon>
        <taxon>Embryophyta</taxon>
        <taxon>Tracheophyta</taxon>
        <taxon>Spermatophyta</taxon>
        <taxon>Magnoliopsida</taxon>
        <taxon>Liliopsida</taxon>
        <taxon>Poales</taxon>
        <taxon>Cyperaceae</taxon>
        <taxon>Cyperoideae</taxon>
        <taxon>Rhynchosporeae</taxon>
        <taxon>Rhynchospora</taxon>
    </lineage>
</organism>
<dbReference type="InterPro" id="IPR009057">
    <property type="entry name" value="Homeodomain-like_sf"/>
</dbReference>
<keyword evidence="3" id="KW-0805">Transcription regulation</keyword>
<dbReference type="PROSITE" id="PS51294">
    <property type="entry name" value="HTH_MYB"/>
    <property type="match status" value="2"/>
</dbReference>
<feature type="domain" description="HTH myb-type" evidence="8">
    <location>
        <begin position="1"/>
        <end position="53"/>
    </location>
</feature>
<protein>
    <submittedName>
        <fullName evidence="9">Myb transcription factor</fullName>
    </submittedName>
</protein>
<feature type="domain" description="HTH myb-type" evidence="8">
    <location>
        <begin position="54"/>
        <end position="108"/>
    </location>
</feature>
<evidence type="ECO:0000259" key="8">
    <source>
        <dbReference type="PROSITE" id="PS51294"/>
    </source>
</evidence>
<feature type="domain" description="Myb-like" evidence="7">
    <location>
        <begin position="54"/>
        <end position="104"/>
    </location>
</feature>
<sequence length="358" mass="40971">MKERQRWRPEEDAILRAYVRQFGPREWNLVSQRMNVALNRDAKSCLERWKNYLKPGIKKGSLTEEEQRLVIRLQEKHGNKWKRIAAEVPGRTAKRLGKWWEVFKEKQQRELQEAQKPPVLTPSEQGKYDIILQSFAEKLVKERQVGPLLMATPLLPPWLSNSGTVTATTTGTPSLHRPPSPSVTLSLASAAVPPAPAVSPIPPMPWLQQGERPGGPETSFGLAGPRTDNMVVAEITECCREVEEGHHAWMSHRKEAAWRLKRVELQLESEKACKRREKMEEFEAKMRALREEHNLALDRIDAEYRDQILGLRRDAETKEQKMAEQWAAKHARLARFLEQIAGGGGRAWVPPNAEMNGR</sequence>
<dbReference type="Proteomes" id="UP001140206">
    <property type="component" value="Chromosome 5"/>
</dbReference>
<dbReference type="PROSITE" id="PS50090">
    <property type="entry name" value="MYB_LIKE"/>
    <property type="match status" value="2"/>
</dbReference>
<dbReference type="Pfam" id="PF13921">
    <property type="entry name" value="Myb_DNA-bind_6"/>
    <property type="match status" value="1"/>
</dbReference>
<comment type="subcellular location">
    <subcellularLocation>
        <location evidence="1">Nucleus</location>
    </subcellularLocation>
</comment>
<dbReference type="GO" id="GO:0006355">
    <property type="term" value="P:regulation of DNA-templated transcription"/>
    <property type="evidence" value="ECO:0007669"/>
    <property type="project" value="UniProtKB-ARBA"/>
</dbReference>
<keyword evidence="5" id="KW-0804">Transcription</keyword>
<dbReference type="EMBL" id="JAMFTS010000005">
    <property type="protein sequence ID" value="KAJ4756075.1"/>
    <property type="molecule type" value="Genomic_DNA"/>
</dbReference>
<feature type="domain" description="Myb-like" evidence="7">
    <location>
        <begin position="1"/>
        <end position="53"/>
    </location>
</feature>
<evidence type="ECO:0000256" key="2">
    <source>
        <dbReference type="ARBA" id="ARBA00022737"/>
    </source>
</evidence>
<accession>A0AAV8CMX2</accession>
<keyword evidence="6" id="KW-0539">Nucleus</keyword>
<evidence type="ECO:0000313" key="10">
    <source>
        <dbReference type="Proteomes" id="UP001140206"/>
    </source>
</evidence>
<dbReference type="InterPro" id="IPR017930">
    <property type="entry name" value="Myb_dom"/>
</dbReference>
<keyword evidence="2" id="KW-0677">Repeat</keyword>
<dbReference type="PANTHER" id="PTHR47214:SF3">
    <property type="entry name" value="TRANSCRIPTION FACTOR AS1"/>
    <property type="match status" value="1"/>
</dbReference>
<dbReference type="GO" id="GO:0005634">
    <property type="term" value="C:nucleus"/>
    <property type="evidence" value="ECO:0007669"/>
    <property type="project" value="UniProtKB-SubCell"/>
</dbReference>
<evidence type="ECO:0000313" key="9">
    <source>
        <dbReference type="EMBL" id="KAJ4756075.1"/>
    </source>
</evidence>
<evidence type="ECO:0000259" key="7">
    <source>
        <dbReference type="PROSITE" id="PS50090"/>
    </source>
</evidence>
<dbReference type="SMART" id="SM00717">
    <property type="entry name" value="SANT"/>
    <property type="match status" value="2"/>
</dbReference>
<dbReference type="AlphaFoldDB" id="A0AAV8CMX2"/>
<keyword evidence="4" id="KW-0238">DNA-binding</keyword>
<evidence type="ECO:0000256" key="1">
    <source>
        <dbReference type="ARBA" id="ARBA00004123"/>
    </source>
</evidence>
<gene>
    <name evidence="9" type="ORF">LUZ62_090480</name>
</gene>